<protein>
    <recommendedName>
        <fullName evidence="3">exo-alpha-sialidase</fullName>
        <ecNumber evidence="3">3.2.1.18</ecNumber>
    </recommendedName>
</protein>
<proteinExistence type="inferred from homology"/>
<dbReference type="Gene3D" id="2.120.10.10">
    <property type="match status" value="1"/>
</dbReference>
<comment type="catalytic activity">
    <reaction evidence="1">
        <text>Hydrolysis of alpha-(2-&gt;3)-, alpha-(2-&gt;6)-, alpha-(2-&gt;8)- glycosidic linkages of terminal sialic acid residues in oligosaccharides, glycoproteins, glycolipids, colominic acid and synthetic substrates.</text>
        <dbReference type="EC" id="3.2.1.18"/>
    </reaction>
</comment>
<evidence type="ECO:0000256" key="3">
    <source>
        <dbReference type="ARBA" id="ARBA00012733"/>
    </source>
</evidence>
<feature type="domain" description="Sialidase" evidence="6">
    <location>
        <begin position="44"/>
        <end position="312"/>
    </location>
</feature>
<name>A0A4R3KPV4_9SPHI</name>
<dbReference type="FunFam" id="2.120.10.10:FF:000012">
    <property type="entry name" value="Sialidase [Precursor]"/>
    <property type="match status" value="1"/>
</dbReference>
<evidence type="ECO:0000256" key="1">
    <source>
        <dbReference type="ARBA" id="ARBA00000427"/>
    </source>
</evidence>
<dbReference type="InterPro" id="IPR026856">
    <property type="entry name" value="Sialidase_fam"/>
</dbReference>
<dbReference type="AlphaFoldDB" id="A0A4R3KPV4"/>
<dbReference type="Pfam" id="PF13859">
    <property type="entry name" value="BNR_3"/>
    <property type="match status" value="1"/>
</dbReference>
<dbReference type="Proteomes" id="UP000295807">
    <property type="component" value="Unassembled WGS sequence"/>
</dbReference>
<organism evidence="7 8">
    <name type="scientific">Anseongella ginsenosidimutans</name>
    <dbReference type="NCBI Taxonomy" id="496056"/>
    <lineage>
        <taxon>Bacteria</taxon>
        <taxon>Pseudomonadati</taxon>
        <taxon>Bacteroidota</taxon>
        <taxon>Sphingobacteriia</taxon>
        <taxon>Sphingobacteriales</taxon>
        <taxon>Sphingobacteriaceae</taxon>
        <taxon>Anseongella</taxon>
    </lineage>
</organism>
<dbReference type="EC" id="3.2.1.18" evidence="3"/>
<evidence type="ECO:0000313" key="8">
    <source>
        <dbReference type="Proteomes" id="UP000295807"/>
    </source>
</evidence>
<evidence type="ECO:0000256" key="5">
    <source>
        <dbReference type="SAM" id="SignalP"/>
    </source>
</evidence>
<dbReference type="PRINTS" id="PR01803">
    <property type="entry name" value="TCSIALIDASE"/>
</dbReference>
<evidence type="ECO:0000313" key="7">
    <source>
        <dbReference type="EMBL" id="TCS86484.1"/>
    </source>
</evidence>
<dbReference type="GO" id="GO:0006689">
    <property type="term" value="P:ganglioside catabolic process"/>
    <property type="evidence" value="ECO:0007669"/>
    <property type="project" value="TreeGrafter"/>
</dbReference>
<dbReference type="InterPro" id="IPR036278">
    <property type="entry name" value="Sialidase_sf"/>
</dbReference>
<feature type="signal peptide" evidence="5">
    <location>
        <begin position="1"/>
        <end position="22"/>
    </location>
</feature>
<sequence length="382" mass="41944">MNIKLPLTLTVLLLFACLTMTAQTVSEGVALRSQGEDGVDTYRIPGLATTSKGTLIAVYDIRYDNAADLQAHIDVGMSRSTDGGETWEPMKVIMDMGEWGGLPQAANGVGDPAILVDEQTGTIWVAGLWTHGYPGKRAWTSSGPGMSPEETGQFLLVKSEDDGLTWSEPVNITGQVKKPEWTLFLQGPGKGITLEDGTLVFPAQFKDKDGMPWSTIIYSKDRGKTWHTGTGAKSNTTEAQVVQLRDGSLMLNMRDNRGGARSVYITDDLGETWTAHPTSRKALIEPVCMASIITHKYKGKHLLIFSNPNSTEDRHHMTVKISKDQGMTWPEVSWLLLDEGEGRGYSCLTSVNEHTIGILYEGSKADLVFQKIDLRKLLKKAR</sequence>
<comment type="similarity">
    <text evidence="2">Belongs to the glycosyl hydrolase 33 family.</text>
</comment>
<dbReference type="EMBL" id="SMAD01000007">
    <property type="protein sequence ID" value="TCS86484.1"/>
    <property type="molecule type" value="Genomic_DNA"/>
</dbReference>
<dbReference type="InterPro" id="IPR008377">
    <property type="entry name" value="Sialidase_trypan"/>
</dbReference>
<dbReference type="InterPro" id="IPR011040">
    <property type="entry name" value="Sialidase"/>
</dbReference>
<dbReference type="PANTHER" id="PTHR10628">
    <property type="entry name" value="SIALIDASE"/>
    <property type="match status" value="1"/>
</dbReference>
<keyword evidence="4" id="KW-0677">Repeat</keyword>
<dbReference type="PROSITE" id="PS51257">
    <property type="entry name" value="PROKAR_LIPOPROTEIN"/>
    <property type="match status" value="1"/>
</dbReference>
<dbReference type="RefSeq" id="WP_207910298.1">
    <property type="nucleotide sequence ID" value="NZ_CP042432.1"/>
</dbReference>
<dbReference type="SUPFAM" id="SSF50939">
    <property type="entry name" value="Sialidases"/>
    <property type="match status" value="1"/>
</dbReference>
<comment type="caution">
    <text evidence="7">The sequence shown here is derived from an EMBL/GenBank/DDBJ whole genome shotgun (WGS) entry which is preliminary data.</text>
</comment>
<dbReference type="GO" id="GO:0009313">
    <property type="term" value="P:oligosaccharide catabolic process"/>
    <property type="evidence" value="ECO:0007669"/>
    <property type="project" value="TreeGrafter"/>
</dbReference>
<dbReference type="CDD" id="cd15482">
    <property type="entry name" value="Sialidase_non-viral"/>
    <property type="match status" value="1"/>
</dbReference>
<reference evidence="7 8" key="1">
    <citation type="submission" date="2019-03" db="EMBL/GenBank/DDBJ databases">
        <title>Genomic Encyclopedia of Type Strains, Phase IV (KMG-IV): sequencing the most valuable type-strain genomes for metagenomic binning, comparative biology and taxonomic classification.</title>
        <authorList>
            <person name="Goeker M."/>
        </authorList>
    </citation>
    <scope>NUCLEOTIDE SEQUENCE [LARGE SCALE GENOMIC DNA]</scope>
    <source>
        <strain evidence="7 8">DSM 21100</strain>
    </source>
</reference>
<dbReference type="PANTHER" id="PTHR10628:SF30">
    <property type="entry name" value="EXO-ALPHA-SIALIDASE"/>
    <property type="match status" value="1"/>
</dbReference>
<gene>
    <name evidence="7" type="ORF">EDD80_10717</name>
</gene>
<feature type="chain" id="PRO_5020671218" description="exo-alpha-sialidase" evidence="5">
    <location>
        <begin position="23"/>
        <end position="382"/>
    </location>
</feature>
<dbReference type="GO" id="GO:0004308">
    <property type="term" value="F:exo-alpha-sialidase activity"/>
    <property type="evidence" value="ECO:0007669"/>
    <property type="project" value="UniProtKB-EC"/>
</dbReference>
<evidence type="ECO:0000256" key="4">
    <source>
        <dbReference type="ARBA" id="ARBA00022737"/>
    </source>
</evidence>
<dbReference type="GO" id="GO:0005737">
    <property type="term" value="C:cytoplasm"/>
    <property type="evidence" value="ECO:0007669"/>
    <property type="project" value="TreeGrafter"/>
</dbReference>
<evidence type="ECO:0000259" key="6">
    <source>
        <dbReference type="Pfam" id="PF13859"/>
    </source>
</evidence>
<dbReference type="GO" id="GO:0016020">
    <property type="term" value="C:membrane"/>
    <property type="evidence" value="ECO:0007669"/>
    <property type="project" value="TreeGrafter"/>
</dbReference>
<keyword evidence="8" id="KW-1185">Reference proteome</keyword>
<keyword evidence="5" id="KW-0732">Signal</keyword>
<evidence type="ECO:0000256" key="2">
    <source>
        <dbReference type="ARBA" id="ARBA00009348"/>
    </source>
</evidence>
<accession>A0A4R3KPV4</accession>